<protein>
    <submittedName>
        <fullName evidence="1">Uncharacterized protein</fullName>
    </submittedName>
</protein>
<gene>
    <name evidence="1" type="ORF">BU25DRAFT_465903</name>
</gene>
<accession>A0ACB6S4E5</accession>
<organism evidence="1 2">
    <name type="scientific">Macroventuria anomochaeta</name>
    <dbReference type="NCBI Taxonomy" id="301207"/>
    <lineage>
        <taxon>Eukaryota</taxon>
        <taxon>Fungi</taxon>
        <taxon>Dikarya</taxon>
        <taxon>Ascomycota</taxon>
        <taxon>Pezizomycotina</taxon>
        <taxon>Dothideomycetes</taxon>
        <taxon>Pleosporomycetidae</taxon>
        <taxon>Pleosporales</taxon>
        <taxon>Pleosporineae</taxon>
        <taxon>Didymellaceae</taxon>
        <taxon>Macroventuria</taxon>
    </lineage>
</organism>
<evidence type="ECO:0000313" key="2">
    <source>
        <dbReference type="Proteomes" id="UP000799754"/>
    </source>
</evidence>
<dbReference type="Proteomes" id="UP000799754">
    <property type="component" value="Unassembled WGS sequence"/>
</dbReference>
<evidence type="ECO:0000313" key="1">
    <source>
        <dbReference type="EMBL" id="KAF2628908.1"/>
    </source>
</evidence>
<reference evidence="1" key="1">
    <citation type="journal article" date="2020" name="Stud. Mycol.">
        <title>101 Dothideomycetes genomes: a test case for predicting lifestyles and emergence of pathogens.</title>
        <authorList>
            <person name="Haridas S."/>
            <person name="Albert R."/>
            <person name="Binder M."/>
            <person name="Bloem J."/>
            <person name="Labutti K."/>
            <person name="Salamov A."/>
            <person name="Andreopoulos B."/>
            <person name="Baker S."/>
            <person name="Barry K."/>
            <person name="Bills G."/>
            <person name="Bluhm B."/>
            <person name="Cannon C."/>
            <person name="Castanera R."/>
            <person name="Culley D."/>
            <person name="Daum C."/>
            <person name="Ezra D."/>
            <person name="Gonzalez J."/>
            <person name="Henrissat B."/>
            <person name="Kuo A."/>
            <person name="Liang C."/>
            <person name="Lipzen A."/>
            <person name="Lutzoni F."/>
            <person name="Magnuson J."/>
            <person name="Mondo S."/>
            <person name="Nolan M."/>
            <person name="Ohm R."/>
            <person name="Pangilinan J."/>
            <person name="Park H.-J."/>
            <person name="Ramirez L."/>
            <person name="Alfaro M."/>
            <person name="Sun H."/>
            <person name="Tritt A."/>
            <person name="Yoshinaga Y."/>
            <person name="Zwiers L.-H."/>
            <person name="Turgeon B."/>
            <person name="Goodwin S."/>
            <person name="Spatafora J."/>
            <person name="Crous P."/>
            <person name="Grigoriev I."/>
        </authorList>
    </citation>
    <scope>NUCLEOTIDE SEQUENCE</scope>
    <source>
        <strain evidence="1">CBS 525.71</strain>
    </source>
</reference>
<proteinExistence type="predicted"/>
<keyword evidence="2" id="KW-1185">Reference proteome</keyword>
<sequence length="175" mass="20324">MGSTYVKSLLTIAASDSIDCNVGCLGHRQPLQVEDCQVFDDGESTMFFAGTDHDNSEHHLKDRHLDTQAWVYQERMMSPRTIHFRGSEIIWECRERLTCQRCAVSLQPSRDIWNEILSVYTKAQLSNEDDILSALAGMVQLLNRHTNYENSFGLWLPFFLDQLLWCYWSNQRGAW</sequence>
<name>A0ACB6S4E5_9PLEO</name>
<dbReference type="EMBL" id="MU006711">
    <property type="protein sequence ID" value="KAF2628908.1"/>
    <property type="molecule type" value="Genomic_DNA"/>
</dbReference>
<comment type="caution">
    <text evidence="1">The sequence shown here is derived from an EMBL/GenBank/DDBJ whole genome shotgun (WGS) entry which is preliminary data.</text>
</comment>